<dbReference type="GO" id="GO:0048257">
    <property type="term" value="F:3'-flap endonuclease activity"/>
    <property type="evidence" value="ECO:0007669"/>
    <property type="project" value="TreeGrafter"/>
</dbReference>
<feature type="compositionally biased region" description="Basic and acidic residues" evidence="14">
    <location>
        <begin position="87"/>
        <end position="102"/>
    </location>
</feature>
<name>A0A9N8ESA7_9STRA</name>
<evidence type="ECO:0000256" key="13">
    <source>
        <dbReference type="RuleBase" id="RU369042"/>
    </source>
</evidence>
<evidence type="ECO:0000259" key="15">
    <source>
        <dbReference type="SMART" id="SM00891"/>
    </source>
</evidence>
<comment type="cofactor">
    <cofactor evidence="1 13">
        <name>Mg(2+)</name>
        <dbReference type="ChEBI" id="CHEBI:18420"/>
    </cofactor>
</comment>
<dbReference type="InterPro" id="IPR006166">
    <property type="entry name" value="ERCC4_domain"/>
</dbReference>
<evidence type="ECO:0000256" key="14">
    <source>
        <dbReference type="SAM" id="MobiDB-lite"/>
    </source>
</evidence>
<feature type="compositionally biased region" description="Basic and acidic residues" evidence="14">
    <location>
        <begin position="614"/>
        <end position="628"/>
    </location>
</feature>
<accession>A0A9N8ESA7</accession>
<keyword evidence="4 13" id="KW-0540">Nuclease</keyword>
<feature type="domain" description="ERCC4" evidence="15">
    <location>
        <begin position="177"/>
        <end position="281"/>
    </location>
</feature>
<dbReference type="GO" id="GO:0006308">
    <property type="term" value="P:DNA catabolic process"/>
    <property type="evidence" value="ECO:0007669"/>
    <property type="project" value="UniProtKB-UniRule"/>
</dbReference>
<keyword evidence="17" id="KW-1185">Reference proteome</keyword>
<evidence type="ECO:0000256" key="10">
    <source>
        <dbReference type="ARBA" id="ARBA00023172"/>
    </source>
</evidence>
<keyword evidence="6 13" id="KW-0255">Endonuclease</keyword>
<dbReference type="Pfam" id="PF21292">
    <property type="entry name" value="EME1-MUS81_C"/>
    <property type="match status" value="1"/>
</dbReference>
<dbReference type="PANTHER" id="PTHR13451">
    <property type="entry name" value="CLASS II CROSSOVER JUNCTION ENDONUCLEASE MUS81"/>
    <property type="match status" value="1"/>
</dbReference>
<comment type="function">
    <text evidence="13">Interacts with EME1 to form a DNA structure-specific endonuclease with substrate preference for branched DNA structures with a 5'-end at the branch nick. Typical substrates include 3'-flap structures, D-loops, replication forks and nicked Holliday junctions. May be required in mitosis for the processing of stalled or collapsed replication fork intermediates. May be required in meiosis for the repair of meiosis-specific double strand breaks subsequent to single-end invasion (SEI).</text>
</comment>
<comment type="similarity">
    <text evidence="3 13">Belongs to the XPF family.</text>
</comment>
<keyword evidence="12 13" id="KW-0539">Nucleus</keyword>
<dbReference type="Gene3D" id="3.40.50.10130">
    <property type="match status" value="1"/>
</dbReference>
<gene>
    <name evidence="16" type="ORF">SEMRO_1810_G299150.1</name>
</gene>
<dbReference type="GO" id="GO:0008821">
    <property type="term" value="F:crossover junction DNA endonuclease activity"/>
    <property type="evidence" value="ECO:0007669"/>
    <property type="project" value="UniProtKB-UniRule"/>
</dbReference>
<proteinExistence type="inferred from homology"/>
<evidence type="ECO:0000256" key="12">
    <source>
        <dbReference type="ARBA" id="ARBA00023242"/>
    </source>
</evidence>
<dbReference type="EMBL" id="CAICTM010001808">
    <property type="protein sequence ID" value="CAB9526326.1"/>
    <property type="molecule type" value="Genomic_DNA"/>
</dbReference>
<feature type="region of interest" description="Disordered" evidence="14">
    <location>
        <begin position="87"/>
        <end position="149"/>
    </location>
</feature>
<dbReference type="Proteomes" id="UP001153069">
    <property type="component" value="Unassembled WGS sequence"/>
</dbReference>
<feature type="region of interest" description="Disordered" evidence="14">
    <location>
        <begin position="496"/>
        <end position="556"/>
    </location>
</feature>
<dbReference type="InterPro" id="IPR042530">
    <property type="entry name" value="EME1/EME2_C"/>
</dbReference>
<keyword evidence="10 13" id="KW-0233">DNA recombination</keyword>
<dbReference type="PANTHER" id="PTHR13451:SF0">
    <property type="entry name" value="CROSSOVER JUNCTION ENDONUCLEASE MUS81"/>
    <property type="match status" value="1"/>
</dbReference>
<sequence length="668" mass="74037">MNRSTVWGGAPKGSFKKKLPACKNSFNQAAWDRLKDRYDNAHSDTYERTIYRAMASLAAAKEPISTYKDAMNLQNVGKHCASIICPPHDDTEQERTLVEKPQKRGKKTGVQSQDIQQFMPRQNGDDPAPPKRVKKSAAKTDNSSAPSAKEVAYQKAKQTAMDKCSHPIARGLEWKVILLVDNREQKSEHVLSKCAMSGIPAEERSLPIGDMTWVAQGMRKHRIQGTTTVVVEVEVLLGTIIERKSTSDLVSSFIGTRYNEQRLRLKNAGQPQVLYLIEGDMQRDVHPCIPKERMQMALIETRVDFGFQIVFTSHMDDTVKTLKRFHRRVLQRAFPDAFGLSDDALPSFHSPEARRQQQYAPTQGRRRRRRPESLVEMTFDTPPVPAFGESRFITYEELDAKIKRDREAGTRTVGALHCAMLRQICGSKQVQSIVQDYPTPALLLQAYDEVADNPKTQAELVANCCLDAGETKGGNRRVGPKIARDVYIAYCSTPHPSKRPATVAAEDRKEPSSNKRAKASETSVAPKKSSNQTAAEQRATAAKKPPPYIPLQKESSGNVSNINVLYSSEDDDSDNDSLPRKAAVPWAVGKENNHSANTRYSKASASGGSLSSRTDPKKKPAKTPKEEVCLLDDSSDDDGNVASLKPMVAPRKPLKKAGVTAVDAIEID</sequence>
<dbReference type="AlphaFoldDB" id="A0A9N8ESA7"/>
<feature type="compositionally biased region" description="Polar residues" evidence="14">
    <location>
        <begin position="520"/>
        <end position="535"/>
    </location>
</feature>
<dbReference type="OrthoDB" id="48196at2759"/>
<feature type="region of interest" description="Disordered" evidence="14">
    <location>
        <begin position="345"/>
        <end position="380"/>
    </location>
</feature>
<comment type="subunit">
    <text evidence="13">Interacts with EME1.</text>
</comment>
<evidence type="ECO:0000256" key="7">
    <source>
        <dbReference type="ARBA" id="ARBA00022763"/>
    </source>
</evidence>
<keyword evidence="11 13" id="KW-0234">DNA repair</keyword>
<evidence type="ECO:0000256" key="1">
    <source>
        <dbReference type="ARBA" id="ARBA00001946"/>
    </source>
</evidence>
<dbReference type="InterPro" id="IPR047416">
    <property type="entry name" value="XPF_nuclease_Mus81"/>
</dbReference>
<dbReference type="InterPro" id="IPR027421">
    <property type="entry name" value="DNA_pol_lamdba_lyase_dom_sf"/>
</dbReference>
<dbReference type="SMART" id="SM00891">
    <property type="entry name" value="ERCC4"/>
    <property type="match status" value="1"/>
</dbReference>
<evidence type="ECO:0000313" key="16">
    <source>
        <dbReference type="EMBL" id="CAB9526326.1"/>
    </source>
</evidence>
<evidence type="ECO:0000256" key="4">
    <source>
        <dbReference type="ARBA" id="ARBA00022722"/>
    </source>
</evidence>
<evidence type="ECO:0000256" key="5">
    <source>
        <dbReference type="ARBA" id="ARBA00022723"/>
    </source>
</evidence>
<dbReference type="GO" id="GO:0046872">
    <property type="term" value="F:metal ion binding"/>
    <property type="evidence" value="ECO:0007669"/>
    <property type="project" value="UniProtKB-UniRule"/>
</dbReference>
<dbReference type="GO" id="GO:0005634">
    <property type="term" value="C:nucleus"/>
    <property type="evidence" value="ECO:0007669"/>
    <property type="project" value="UniProtKB-SubCell"/>
</dbReference>
<evidence type="ECO:0000256" key="8">
    <source>
        <dbReference type="ARBA" id="ARBA00022801"/>
    </source>
</evidence>
<dbReference type="GO" id="GO:0003677">
    <property type="term" value="F:DNA binding"/>
    <property type="evidence" value="ECO:0007669"/>
    <property type="project" value="UniProtKB-UniRule"/>
</dbReference>
<evidence type="ECO:0000256" key="6">
    <source>
        <dbReference type="ARBA" id="ARBA00022759"/>
    </source>
</evidence>
<keyword evidence="7 13" id="KW-0227">DNA damage</keyword>
<dbReference type="SUPFAM" id="SSF52980">
    <property type="entry name" value="Restriction endonuclease-like"/>
    <property type="match status" value="1"/>
</dbReference>
<reference evidence="16" key="1">
    <citation type="submission" date="2020-06" db="EMBL/GenBank/DDBJ databases">
        <authorList>
            <consortium name="Plant Systems Biology data submission"/>
        </authorList>
    </citation>
    <scope>NUCLEOTIDE SEQUENCE</scope>
    <source>
        <strain evidence="16">D6</strain>
    </source>
</reference>
<comment type="subcellular location">
    <subcellularLocation>
        <location evidence="2 13">Nucleus</location>
    </subcellularLocation>
</comment>
<dbReference type="GO" id="GO:0031573">
    <property type="term" value="P:mitotic intra-S DNA damage checkpoint signaling"/>
    <property type="evidence" value="ECO:0007669"/>
    <property type="project" value="TreeGrafter"/>
</dbReference>
<dbReference type="Pfam" id="PF02732">
    <property type="entry name" value="ERCC4"/>
    <property type="match status" value="1"/>
</dbReference>
<feature type="compositionally biased region" description="Polar residues" evidence="14">
    <location>
        <begin position="109"/>
        <end position="120"/>
    </location>
</feature>
<evidence type="ECO:0000256" key="11">
    <source>
        <dbReference type="ARBA" id="ARBA00023204"/>
    </source>
</evidence>
<protein>
    <recommendedName>
        <fullName evidence="13">Crossover junction endonuclease MUS81</fullName>
        <ecNumber evidence="13">3.1.22.-</ecNumber>
    </recommendedName>
</protein>
<dbReference type="Gene3D" id="1.10.150.670">
    <property type="entry name" value="Crossover junction endonuclease EME1, DNA-binding domain"/>
    <property type="match status" value="1"/>
</dbReference>
<feature type="compositionally biased region" description="Low complexity" evidence="14">
    <location>
        <begin position="601"/>
        <end position="612"/>
    </location>
</feature>
<dbReference type="CDD" id="cd20074">
    <property type="entry name" value="XPF_nuclease_Mus81"/>
    <property type="match status" value="1"/>
</dbReference>
<keyword evidence="5 13" id="KW-0479">Metal-binding</keyword>
<feature type="region of interest" description="Disordered" evidence="14">
    <location>
        <begin position="585"/>
        <end position="639"/>
    </location>
</feature>
<dbReference type="GO" id="GO:0000727">
    <property type="term" value="P:double-strand break repair via break-induced replication"/>
    <property type="evidence" value="ECO:0007669"/>
    <property type="project" value="UniProtKB-UniRule"/>
</dbReference>
<dbReference type="InterPro" id="IPR033309">
    <property type="entry name" value="Mus81"/>
</dbReference>
<dbReference type="SUPFAM" id="SSF47802">
    <property type="entry name" value="DNA polymerase beta, N-terminal domain-like"/>
    <property type="match status" value="1"/>
</dbReference>
<dbReference type="GO" id="GO:0000712">
    <property type="term" value="P:resolution of meiotic recombination intermediates"/>
    <property type="evidence" value="ECO:0007669"/>
    <property type="project" value="TreeGrafter"/>
</dbReference>
<evidence type="ECO:0000256" key="3">
    <source>
        <dbReference type="ARBA" id="ARBA00010015"/>
    </source>
</evidence>
<evidence type="ECO:0000256" key="9">
    <source>
        <dbReference type="ARBA" id="ARBA00022842"/>
    </source>
</evidence>
<evidence type="ECO:0000256" key="2">
    <source>
        <dbReference type="ARBA" id="ARBA00004123"/>
    </source>
</evidence>
<dbReference type="InterPro" id="IPR011335">
    <property type="entry name" value="Restrct_endonuc-II-like"/>
</dbReference>
<evidence type="ECO:0000313" key="17">
    <source>
        <dbReference type="Proteomes" id="UP001153069"/>
    </source>
</evidence>
<dbReference type="GO" id="GO:0048476">
    <property type="term" value="C:Holliday junction resolvase complex"/>
    <property type="evidence" value="ECO:0007669"/>
    <property type="project" value="UniProtKB-UniRule"/>
</dbReference>
<keyword evidence="8 13" id="KW-0378">Hydrolase</keyword>
<feature type="compositionally biased region" description="Acidic residues" evidence="14">
    <location>
        <begin position="629"/>
        <end position="639"/>
    </location>
</feature>
<comment type="caution">
    <text evidence="16">The sequence shown here is derived from an EMBL/GenBank/DDBJ whole genome shotgun (WGS) entry which is preliminary data.</text>
</comment>
<dbReference type="EC" id="3.1.22.-" evidence="13"/>
<organism evidence="16 17">
    <name type="scientific">Seminavis robusta</name>
    <dbReference type="NCBI Taxonomy" id="568900"/>
    <lineage>
        <taxon>Eukaryota</taxon>
        <taxon>Sar</taxon>
        <taxon>Stramenopiles</taxon>
        <taxon>Ochrophyta</taxon>
        <taxon>Bacillariophyta</taxon>
        <taxon>Bacillariophyceae</taxon>
        <taxon>Bacillariophycidae</taxon>
        <taxon>Naviculales</taxon>
        <taxon>Naviculaceae</taxon>
        <taxon>Seminavis</taxon>
    </lineage>
</organism>
<keyword evidence="9 13" id="KW-0460">Magnesium</keyword>